<dbReference type="AlphaFoldDB" id="A0AAV5LSW8"/>
<name>A0AAV5LSW8_9ROSI</name>
<comment type="similarity">
    <text evidence="1">Belongs to the STIG1 family.</text>
</comment>
<comment type="caution">
    <text evidence="3">The sequence shown here is derived from an EMBL/GenBank/DDBJ whole genome shotgun (WGS) entry which is preliminary data.</text>
</comment>
<keyword evidence="4" id="KW-1185">Reference proteome</keyword>
<sequence length="237" mass="26811">MHSFLKGRKLWRYITGEITLPQKATDEIDKNLDGMKQLKKCGTCLQPGKGHNCSLGTDKLKQWIGWKEVQGPDPEICCKEQCGNPMTDKKNCRAYNNKSKKGSKCIYGMDTIALLLNLLSMRLPFPQWWHFITGQSTCFAHPHLLLLPDALPPDPLHPRSPPTTATHFRSEIRQSLGISPYFLVVEHLVNPEIPPLCWKFQICAVFFPLSVGLCLCGCEFSAFLNFFFSAAGFFFPC</sequence>
<organism evidence="3 4">
    <name type="scientific">Rubroshorea leprosula</name>
    <dbReference type="NCBI Taxonomy" id="152421"/>
    <lineage>
        <taxon>Eukaryota</taxon>
        <taxon>Viridiplantae</taxon>
        <taxon>Streptophyta</taxon>
        <taxon>Embryophyta</taxon>
        <taxon>Tracheophyta</taxon>
        <taxon>Spermatophyta</taxon>
        <taxon>Magnoliopsida</taxon>
        <taxon>eudicotyledons</taxon>
        <taxon>Gunneridae</taxon>
        <taxon>Pentapetalae</taxon>
        <taxon>rosids</taxon>
        <taxon>malvids</taxon>
        <taxon>Malvales</taxon>
        <taxon>Dipterocarpaceae</taxon>
        <taxon>Rubroshorea</taxon>
    </lineage>
</organism>
<keyword evidence="2" id="KW-0732">Signal</keyword>
<dbReference type="InterPro" id="IPR006969">
    <property type="entry name" value="Stig-like"/>
</dbReference>
<gene>
    <name evidence="3" type="ORF">SLEP1_g47898</name>
</gene>
<dbReference type="EMBL" id="BPVZ01000140">
    <property type="protein sequence ID" value="GKV40230.1"/>
    <property type="molecule type" value="Genomic_DNA"/>
</dbReference>
<dbReference type="Pfam" id="PF04885">
    <property type="entry name" value="Stig1"/>
    <property type="match status" value="1"/>
</dbReference>
<proteinExistence type="inferred from homology"/>
<evidence type="ECO:0000256" key="2">
    <source>
        <dbReference type="ARBA" id="ARBA00022729"/>
    </source>
</evidence>
<accession>A0AAV5LSW8</accession>
<dbReference type="Proteomes" id="UP001054252">
    <property type="component" value="Unassembled WGS sequence"/>
</dbReference>
<reference evidence="3 4" key="1">
    <citation type="journal article" date="2021" name="Commun. Biol.">
        <title>The genome of Shorea leprosula (Dipterocarpaceae) highlights the ecological relevance of drought in aseasonal tropical rainforests.</title>
        <authorList>
            <person name="Ng K.K.S."/>
            <person name="Kobayashi M.J."/>
            <person name="Fawcett J.A."/>
            <person name="Hatakeyama M."/>
            <person name="Paape T."/>
            <person name="Ng C.H."/>
            <person name="Ang C.C."/>
            <person name="Tnah L.H."/>
            <person name="Lee C.T."/>
            <person name="Nishiyama T."/>
            <person name="Sese J."/>
            <person name="O'Brien M.J."/>
            <person name="Copetti D."/>
            <person name="Mohd Noor M.I."/>
            <person name="Ong R.C."/>
            <person name="Putra M."/>
            <person name="Sireger I.Z."/>
            <person name="Indrioko S."/>
            <person name="Kosugi Y."/>
            <person name="Izuno A."/>
            <person name="Isagi Y."/>
            <person name="Lee S.L."/>
            <person name="Shimizu K.K."/>
        </authorList>
    </citation>
    <scope>NUCLEOTIDE SEQUENCE [LARGE SCALE GENOMIC DNA]</scope>
    <source>
        <strain evidence="3">214</strain>
    </source>
</reference>
<evidence type="ECO:0000313" key="3">
    <source>
        <dbReference type="EMBL" id="GKV40230.1"/>
    </source>
</evidence>
<evidence type="ECO:0000256" key="1">
    <source>
        <dbReference type="ARBA" id="ARBA00006010"/>
    </source>
</evidence>
<evidence type="ECO:0000313" key="4">
    <source>
        <dbReference type="Proteomes" id="UP001054252"/>
    </source>
</evidence>
<protein>
    <submittedName>
        <fullName evidence="3">Uncharacterized protein</fullName>
    </submittedName>
</protein>